<dbReference type="InterPro" id="IPR050514">
    <property type="entry name" value="WAP_four-disulfide_core"/>
</dbReference>
<feature type="domain" description="WAP" evidence="4">
    <location>
        <begin position="185"/>
        <end position="231"/>
    </location>
</feature>
<dbReference type="GO" id="GO:0005615">
    <property type="term" value="C:extracellular space"/>
    <property type="evidence" value="ECO:0007669"/>
    <property type="project" value="TreeGrafter"/>
</dbReference>
<evidence type="ECO:0000256" key="3">
    <source>
        <dbReference type="SAM" id="SignalP"/>
    </source>
</evidence>
<dbReference type="PROSITE" id="PS51390">
    <property type="entry name" value="WAP"/>
    <property type="match status" value="4"/>
</dbReference>
<feature type="domain" description="WAP" evidence="4">
    <location>
        <begin position="33"/>
        <end position="82"/>
    </location>
</feature>
<dbReference type="PANTHER" id="PTHR19441:SF30">
    <property type="entry name" value="ELAFIN"/>
    <property type="match status" value="1"/>
</dbReference>
<dbReference type="SMART" id="SM00217">
    <property type="entry name" value="WAP"/>
    <property type="match status" value="4"/>
</dbReference>
<dbReference type="GO" id="GO:0019731">
    <property type="term" value="P:antibacterial humoral response"/>
    <property type="evidence" value="ECO:0007669"/>
    <property type="project" value="TreeGrafter"/>
</dbReference>
<reference evidence="5 6" key="1">
    <citation type="journal article" date="2020" name="G3 (Bethesda)">
        <title>Draft Genome of the Common Snapping Turtle, Chelydra serpentina, a Model for Phenotypic Plasticity in Reptiles.</title>
        <authorList>
            <person name="Das D."/>
            <person name="Singh S.K."/>
            <person name="Bierstedt J."/>
            <person name="Erickson A."/>
            <person name="Galli G.L.J."/>
            <person name="Crossley D.A. 2nd"/>
            <person name="Rhen T."/>
        </authorList>
    </citation>
    <scope>NUCLEOTIDE SEQUENCE [LARGE SCALE GENOMIC DNA]</scope>
    <source>
        <strain evidence="5">KW</strain>
    </source>
</reference>
<feature type="chain" id="PRO_5035926006" evidence="3">
    <location>
        <begin position="24"/>
        <end position="246"/>
    </location>
</feature>
<dbReference type="OrthoDB" id="4473401at2759"/>
<feature type="signal peptide" evidence="3">
    <location>
        <begin position="1"/>
        <end position="23"/>
    </location>
</feature>
<dbReference type="Pfam" id="PF00095">
    <property type="entry name" value="WAP"/>
    <property type="match status" value="4"/>
</dbReference>
<keyword evidence="2" id="KW-1015">Disulfide bond</keyword>
<evidence type="ECO:0000313" key="6">
    <source>
        <dbReference type="Proteomes" id="UP000765507"/>
    </source>
</evidence>
<feature type="domain" description="WAP" evidence="4">
    <location>
        <begin position="83"/>
        <end position="131"/>
    </location>
</feature>
<dbReference type="GO" id="GO:0004867">
    <property type="term" value="F:serine-type endopeptidase inhibitor activity"/>
    <property type="evidence" value="ECO:0007669"/>
    <property type="project" value="TreeGrafter"/>
</dbReference>
<dbReference type="InterPro" id="IPR008197">
    <property type="entry name" value="WAP_dom"/>
</dbReference>
<evidence type="ECO:0000256" key="1">
    <source>
        <dbReference type="ARBA" id="ARBA00022729"/>
    </source>
</evidence>
<keyword evidence="6" id="KW-1185">Reference proteome</keyword>
<evidence type="ECO:0000259" key="4">
    <source>
        <dbReference type="PROSITE" id="PS51390"/>
    </source>
</evidence>
<dbReference type="InterPro" id="IPR036645">
    <property type="entry name" value="Elafin-like_sf"/>
</dbReference>
<dbReference type="PANTHER" id="PTHR19441">
    <property type="entry name" value="WHEY ACDIC PROTEIN WAP"/>
    <property type="match status" value="1"/>
</dbReference>
<name>A0A8T1SZ93_CHESE</name>
<dbReference type="SUPFAM" id="SSF57256">
    <property type="entry name" value="Elafin-like"/>
    <property type="match status" value="4"/>
</dbReference>
<dbReference type="EMBL" id="JAHGAV010000066">
    <property type="protein sequence ID" value="KAG6933845.1"/>
    <property type="molecule type" value="Genomic_DNA"/>
</dbReference>
<evidence type="ECO:0000313" key="5">
    <source>
        <dbReference type="EMBL" id="KAG6933845.1"/>
    </source>
</evidence>
<sequence length="246" mass="26672">MKSAGIFPLMGLLTLSMVLPSWSGTILPVQQIPRVKPRTCPVVTVRCKMLNPPNRCESDSQCAGAKKCCDTGCGLGSVLTQQVSVKSGTCPLIASTCRMINPPDKCKEDCDCPGPMKCCMSVCGKECLQPNQGTTLVKSGTCPVVPFRCKMYNPPNHCESDGQCTGEEKCCDTGCGLNCVLTPKEKPGTCPLVTVRCLVMNPPNRCDHDQQCLGPRKCCETSCGRHCILLHRACFTNRSRHPQEQQ</sequence>
<feature type="domain" description="WAP" evidence="4">
    <location>
        <begin position="135"/>
        <end position="184"/>
    </location>
</feature>
<dbReference type="AlphaFoldDB" id="A0A8T1SZ93"/>
<comment type="caution">
    <text evidence="5">The sequence shown here is derived from an EMBL/GenBank/DDBJ whole genome shotgun (WGS) entry which is preliminary data.</text>
</comment>
<dbReference type="GO" id="GO:0045087">
    <property type="term" value="P:innate immune response"/>
    <property type="evidence" value="ECO:0007669"/>
    <property type="project" value="TreeGrafter"/>
</dbReference>
<protein>
    <submittedName>
        <fullName evidence="5">Secretory leukocyte peptidase inhibitor</fullName>
    </submittedName>
</protein>
<accession>A0A8T1SZ93</accession>
<evidence type="ECO:0000256" key="2">
    <source>
        <dbReference type="ARBA" id="ARBA00023157"/>
    </source>
</evidence>
<gene>
    <name evidence="5" type="ORF">G0U57_018387</name>
</gene>
<organism evidence="5 6">
    <name type="scientific">Chelydra serpentina</name>
    <name type="common">Snapping turtle</name>
    <name type="synonym">Testudo serpentina</name>
    <dbReference type="NCBI Taxonomy" id="8475"/>
    <lineage>
        <taxon>Eukaryota</taxon>
        <taxon>Metazoa</taxon>
        <taxon>Chordata</taxon>
        <taxon>Craniata</taxon>
        <taxon>Vertebrata</taxon>
        <taxon>Euteleostomi</taxon>
        <taxon>Archelosauria</taxon>
        <taxon>Testudinata</taxon>
        <taxon>Testudines</taxon>
        <taxon>Cryptodira</taxon>
        <taxon>Durocryptodira</taxon>
        <taxon>Americhelydia</taxon>
        <taxon>Chelydroidea</taxon>
        <taxon>Chelydridae</taxon>
        <taxon>Chelydra</taxon>
    </lineage>
</organism>
<keyword evidence="1 3" id="KW-0732">Signal</keyword>
<proteinExistence type="predicted"/>
<dbReference type="FunFam" id="4.10.75.10:FF:000001">
    <property type="entry name" value="Anosmin 1"/>
    <property type="match status" value="4"/>
</dbReference>
<dbReference type="PRINTS" id="PR00003">
    <property type="entry name" value="4DISULPHCORE"/>
</dbReference>
<dbReference type="Gene3D" id="4.10.75.10">
    <property type="entry name" value="Elafin-like"/>
    <property type="match status" value="4"/>
</dbReference>
<dbReference type="Proteomes" id="UP000765507">
    <property type="component" value="Unassembled WGS sequence"/>
</dbReference>